<proteinExistence type="predicted"/>
<evidence type="ECO:0000256" key="1">
    <source>
        <dbReference type="SAM" id="SignalP"/>
    </source>
</evidence>
<gene>
    <name evidence="2" type="ORF">APLA_LOCUS6936</name>
</gene>
<comment type="caution">
    <text evidence="2">The sequence shown here is derived from an EMBL/GenBank/DDBJ whole genome shotgun (WGS) entry which is preliminary data.</text>
</comment>
<dbReference type="Proteomes" id="UP000494106">
    <property type="component" value="Unassembled WGS sequence"/>
</dbReference>
<organism evidence="2 3">
    <name type="scientific">Arctia plantaginis</name>
    <name type="common">Wood tiger moth</name>
    <name type="synonym">Phalaena plantaginis</name>
    <dbReference type="NCBI Taxonomy" id="874455"/>
    <lineage>
        <taxon>Eukaryota</taxon>
        <taxon>Metazoa</taxon>
        <taxon>Ecdysozoa</taxon>
        <taxon>Arthropoda</taxon>
        <taxon>Hexapoda</taxon>
        <taxon>Insecta</taxon>
        <taxon>Pterygota</taxon>
        <taxon>Neoptera</taxon>
        <taxon>Endopterygota</taxon>
        <taxon>Lepidoptera</taxon>
        <taxon>Glossata</taxon>
        <taxon>Ditrysia</taxon>
        <taxon>Noctuoidea</taxon>
        <taxon>Erebidae</taxon>
        <taxon>Arctiinae</taxon>
        <taxon>Arctia</taxon>
    </lineage>
</organism>
<protein>
    <recommendedName>
        <fullName evidence="4">Ommochrome-binding protein-like</fullName>
    </recommendedName>
</protein>
<evidence type="ECO:0000313" key="2">
    <source>
        <dbReference type="EMBL" id="CAB3237552.1"/>
    </source>
</evidence>
<dbReference type="Gene3D" id="2.120.10.30">
    <property type="entry name" value="TolB, C-terminal domain"/>
    <property type="match status" value="1"/>
</dbReference>
<dbReference type="EMBL" id="CADEBC010000491">
    <property type="protein sequence ID" value="CAB3237552.1"/>
    <property type="molecule type" value="Genomic_DNA"/>
</dbReference>
<dbReference type="InterPro" id="IPR011042">
    <property type="entry name" value="6-blade_b-propeller_TolB-like"/>
</dbReference>
<dbReference type="AlphaFoldDB" id="A0A8S0ZY10"/>
<evidence type="ECO:0000313" key="3">
    <source>
        <dbReference type="Proteomes" id="UP000494106"/>
    </source>
</evidence>
<keyword evidence="1" id="KW-0732">Signal</keyword>
<reference evidence="2 3" key="1">
    <citation type="submission" date="2020-04" db="EMBL/GenBank/DDBJ databases">
        <authorList>
            <person name="Wallbank WR R."/>
            <person name="Pardo Diaz C."/>
            <person name="Kozak K."/>
            <person name="Martin S."/>
            <person name="Jiggins C."/>
            <person name="Moest M."/>
            <person name="Warren A I."/>
            <person name="Byers J.R.P. K."/>
            <person name="Montejo-Kovacevich G."/>
            <person name="Yen C E."/>
        </authorList>
    </citation>
    <scope>NUCLEOTIDE SEQUENCE [LARGE SCALE GENOMIC DNA]</scope>
</reference>
<feature type="chain" id="PRO_5035898350" description="Ommochrome-binding protein-like" evidence="1">
    <location>
        <begin position="22"/>
        <end position="315"/>
    </location>
</feature>
<keyword evidence="3" id="KW-1185">Reference proteome</keyword>
<sequence length="315" mass="36370">MDFLVVLLFLEWYLLSRLALSDVNQLICDGVVLFGKYYEKQLLFGALHKPRNLLLHSLSGELFFSHTIHKGADAYSTIRTCNMNTKRCIDIKTVEDGRAIAYDRNTSEIYFGGSKGIYKYDFKSKTARLYAENGTSIWNMFIQDLFYYVDASTKRIVANLRGYFHIIPLFSEIEFDNIFFSVLDHMYFSNRTGLYKAQSVISPIFVLNNTMDVRQISQDINDNRLTVYFAAKDGLYIQDPSFRKMIMVAAIDNVFGVTFRNISDGTKNKSEVLYSDQEAIYKLVKSRHGYSCMMKFEAQKQAARSINLKMTVDLD</sequence>
<dbReference type="OrthoDB" id="7277646at2759"/>
<evidence type="ECO:0008006" key="4">
    <source>
        <dbReference type="Google" id="ProtNLM"/>
    </source>
</evidence>
<accession>A0A8S0ZY10</accession>
<dbReference type="SUPFAM" id="SSF101898">
    <property type="entry name" value="NHL repeat"/>
    <property type="match status" value="1"/>
</dbReference>
<name>A0A8S0ZY10_ARCPL</name>
<feature type="signal peptide" evidence="1">
    <location>
        <begin position="1"/>
        <end position="21"/>
    </location>
</feature>